<dbReference type="STRING" id="1432307.W9C7S8"/>
<dbReference type="Pfam" id="PF23726">
    <property type="entry name" value="Beta-prop_RSE1_2nd"/>
    <property type="match status" value="1"/>
</dbReference>
<evidence type="ECO:0000259" key="5">
    <source>
        <dbReference type="Pfam" id="PF03178"/>
    </source>
</evidence>
<dbReference type="Pfam" id="PF03178">
    <property type="entry name" value="CPSF_A"/>
    <property type="match status" value="1"/>
</dbReference>
<dbReference type="PANTHER" id="PTHR10644">
    <property type="entry name" value="DNA REPAIR/RNA PROCESSING CPSF FAMILY"/>
    <property type="match status" value="1"/>
</dbReference>
<comment type="subcellular location">
    <subcellularLocation>
        <location evidence="1">Nucleus</location>
    </subcellularLocation>
</comment>
<reference evidence="8 9" key="1">
    <citation type="journal article" date="2014" name="Genome Announc.">
        <title>Draft genome sequence of Sclerotinia borealis, a psychrophilic plant pathogenic fungus.</title>
        <authorList>
            <person name="Mardanov A.V."/>
            <person name="Beletsky A.V."/>
            <person name="Kadnikov V.V."/>
            <person name="Ignatov A.N."/>
            <person name="Ravin N.V."/>
        </authorList>
    </citation>
    <scope>NUCLEOTIDE SEQUENCE [LARGE SCALE GENOMIC DNA]</scope>
    <source>
        <strain evidence="9">F-4157</strain>
    </source>
</reference>
<feature type="domain" description="RSE1/DDB1/CPSF1 second beta-propeller" evidence="7">
    <location>
        <begin position="819"/>
        <end position="1120"/>
    </location>
</feature>
<dbReference type="OrthoDB" id="433457at2759"/>
<comment type="caution">
    <text evidence="8">The sequence shown here is derived from an EMBL/GenBank/DDBJ whole genome shotgun (WGS) entry which is preliminary data.</text>
</comment>
<dbReference type="InterPro" id="IPR050358">
    <property type="entry name" value="RSE1/DDB1/CFT1"/>
</dbReference>
<dbReference type="InterPro" id="IPR004871">
    <property type="entry name" value="RSE1/DDB1/CPSF1_C"/>
</dbReference>
<evidence type="ECO:0000259" key="7">
    <source>
        <dbReference type="Pfam" id="PF23726"/>
    </source>
</evidence>
<feature type="domain" description="RSE1/DDB1/CPSF1 first beta-propeller" evidence="6">
    <location>
        <begin position="395"/>
        <end position="755"/>
    </location>
</feature>
<dbReference type="GO" id="GO:0003676">
    <property type="term" value="F:nucleic acid binding"/>
    <property type="evidence" value="ECO:0007669"/>
    <property type="project" value="InterPro"/>
</dbReference>
<dbReference type="InterPro" id="IPR058543">
    <property type="entry name" value="Beta-prop_RSE1/DDB1/CPSF1_2nd"/>
</dbReference>
<dbReference type="Pfam" id="PF04801">
    <property type="entry name" value="RPC5"/>
    <property type="match status" value="1"/>
</dbReference>
<proteinExistence type="inferred from homology"/>
<comment type="similarity">
    <text evidence="2">Belongs to the DDB1 family.</text>
</comment>
<evidence type="ECO:0000313" key="8">
    <source>
        <dbReference type="EMBL" id="ESZ90934.1"/>
    </source>
</evidence>
<dbReference type="HOGENOM" id="CLU_002893_1_1_1"/>
<dbReference type="InterPro" id="IPR015943">
    <property type="entry name" value="WD40/YVTN_repeat-like_dom_sf"/>
</dbReference>
<feature type="domain" description="RSE1/DDB1/CPSF1 C-terminal" evidence="5">
    <location>
        <begin position="1170"/>
        <end position="1481"/>
    </location>
</feature>
<evidence type="ECO:0000313" key="9">
    <source>
        <dbReference type="Proteomes" id="UP000019487"/>
    </source>
</evidence>
<dbReference type="InterPro" id="IPR011047">
    <property type="entry name" value="Quinoprotein_ADH-like_sf"/>
</dbReference>
<dbReference type="Pfam" id="PF10433">
    <property type="entry name" value="Beta-prop_RSE1_1st"/>
    <property type="match status" value="1"/>
</dbReference>
<evidence type="ECO:0000256" key="3">
    <source>
        <dbReference type="ARBA" id="ARBA00014577"/>
    </source>
</evidence>
<evidence type="ECO:0000259" key="6">
    <source>
        <dbReference type="Pfam" id="PF10433"/>
    </source>
</evidence>
<organism evidence="8 9">
    <name type="scientific">Sclerotinia borealis (strain F-4128)</name>
    <dbReference type="NCBI Taxonomy" id="1432307"/>
    <lineage>
        <taxon>Eukaryota</taxon>
        <taxon>Fungi</taxon>
        <taxon>Dikarya</taxon>
        <taxon>Ascomycota</taxon>
        <taxon>Pezizomycotina</taxon>
        <taxon>Leotiomycetes</taxon>
        <taxon>Helotiales</taxon>
        <taxon>Sclerotiniaceae</taxon>
        <taxon>Sclerotinia</taxon>
    </lineage>
</organism>
<dbReference type="FunFam" id="2.130.10.10:FF:000629">
    <property type="entry name" value="UV-damaged DNA binding protein"/>
    <property type="match status" value="1"/>
</dbReference>
<accession>W9C7S8</accession>
<evidence type="ECO:0000256" key="1">
    <source>
        <dbReference type="ARBA" id="ARBA00004123"/>
    </source>
</evidence>
<dbReference type="InterPro" id="IPR006886">
    <property type="entry name" value="RNA_pol_III_Rpc5"/>
</dbReference>
<name>W9C7S8_SCLBF</name>
<dbReference type="Proteomes" id="UP000019487">
    <property type="component" value="Unassembled WGS sequence"/>
</dbReference>
<dbReference type="InterPro" id="IPR018846">
    <property type="entry name" value="Beta-prop_RSE1/DDB1/CPSF1_1st"/>
</dbReference>
<dbReference type="GO" id="GO:0005634">
    <property type="term" value="C:nucleus"/>
    <property type="evidence" value="ECO:0007669"/>
    <property type="project" value="UniProtKB-SubCell"/>
</dbReference>
<dbReference type="Gene3D" id="2.130.10.10">
    <property type="entry name" value="YVTN repeat-like/Quinoprotein amine dehydrogenase"/>
    <property type="match status" value="3"/>
</dbReference>
<sequence length="1568" mass="172750">MTDLDMDVDIDEEDDPIVSSYDIFIKPHISEGREIYILQFPNRDIEQRYAGSNDAQPLKFRTKPRAGMVEMDVPIDARRNYDKDKGVKWGDAIKKSNMVKGGGSHGLPGGFGIGGAQPTGRGRGRAQDQVDPERVMADFEGAIRSEQVLVKQTLGGQIIPVEKNSPQYFLGAFQKDKLHLTPIDHMVQMRPQFHHIDAHAEQERQNRPREGPVPKSTEARAIHMTVKSNIDGEEDGSDNIGVRIASAQQEQWQKHRYVDEDHPAAWDCYHENMFIYPEQDENGKDQELSTDAVPRLITGMDDMAYIDTISAPNNAAKMSRAKVDAQTVDLDDDEDLYILTILTVILSSKLEKEDFLNPHVGDNDKIFQHRYQASSADKGALLLYILSPPPPKPSSVRLTLRLNLLDHREECLVLAKANRLEIWRTTEEGLTMAYSKSIYGRISMLQKIQPAGSRTDHLFVGTVRAQYFTVMWNPHTQKLDTMQSFVDISQEHMRDSESRDRCLVDPTGRLLVMELYEGVLNLVKIVKPRGGKTDYLDKPDQVRISEMKVRASAFLYTDTKQPKLALLYQDARENVKLATYRVLDEKGQPSHFDPKRNRENDVDDLCVGAMHIIPVPKGGDEGSKRYIVRNATTAKANLGGLVVVGETKFTYLDDESKAIVEYALDEAVLWAAWEPIDERNYLLGDDYGYLYVLSILVDGATVTGMHVSKIGQGSKPTSLENLGNGIFYVASHEADNQVIRIDLESSPGHSVTVLQILPNIAPILDFTVMDMGGREGENQLNEYSSGQARIVTGSGGFEGGSLRSVRSGVGLDDTVILADMEGIRKVFAIHSGPSLPNDTLVVSFSTESRFFKFDKKGGIEEVDTVRNLSATSETLLTYNLDDGCILQVTQHEATIHGKSPGHRWQPPDGQIITAASGNQNYVLLSSNGRTLVTLSIEQNLAEVAFQELGDDQVACIHVPQLLGDIGVVGLWKSGSVSLLDLGTLNTIVSEELRRNDSASIPRDIALTQILSPELSGPTLFVSMEDGIVLSFNVDKDNYSLSGRKSVVLGTQQAQLQILPRDSTTFNIFATCEHPSLIYGSEGRTVYSAVTADDAVAVCSLDSEAYPGSVVVATTNILKLSVIDNERRTHVRTLPVGETVRRIAYSAKERLFAIGSIKRELTKGQETVTTSFRFVDEVVFGELGEPYYLPQNNEIIESVVRAELPTRHSDGELVERFLVGTSFLSDTEADVRGRLLIFGVSNDRTPYLIATHILKGSCRCIGVLDGKIVAALNKTVVMYDYEERSSGSASLSKIATYRCSTCPIDIDITGNIIAVADIMKSVALVEYTPGVDGLPDKLEEVGRHAQQVFATSVAEVDTDTYLESDHDGNLIVLRRNREGVTKEDKLKLEVQCEMNLGEMVNSVKRIDVETSNDALLIPRAFVGTTEGSIYLFSIIPPQNQDLLMRLQNRLASLPALSFSDPSSSNPIEFSPGNLNFNKYRSGGAGEGGEGFGGQGGGFEGAGGRLEEVALEEEGRGLVGEMVVEIGFGGGGRGWIGVGIRGVFGNHGFIKAMNMNMNETKDLKGRNDMM</sequence>
<evidence type="ECO:0000256" key="4">
    <source>
        <dbReference type="ARBA" id="ARBA00023242"/>
    </source>
</evidence>
<protein>
    <recommendedName>
        <fullName evidence="3">DNA damage-binding protein 1</fullName>
    </recommendedName>
</protein>
<dbReference type="SUPFAM" id="SSF50998">
    <property type="entry name" value="Quinoprotein alcohol dehydrogenase-like"/>
    <property type="match status" value="1"/>
</dbReference>
<dbReference type="EMBL" id="AYSA01000561">
    <property type="protein sequence ID" value="ESZ90934.1"/>
    <property type="molecule type" value="Genomic_DNA"/>
</dbReference>
<gene>
    <name evidence="8" type="ORF">SBOR_8680</name>
</gene>
<keyword evidence="9" id="KW-1185">Reference proteome</keyword>
<dbReference type="SUPFAM" id="SSF69322">
    <property type="entry name" value="Tricorn protease domain 2"/>
    <property type="match status" value="1"/>
</dbReference>
<dbReference type="GO" id="GO:0006351">
    <property type="term" value="P:DNA-templated transcription"/>
    <property type="evidence" value="ECO:0007669"/>
    <property type="project" value="InterPro"/>
</dbReference>
<keyword evidence="4" id="KW-0539">Nucleus</keyword>
<evidence type="ECO:0000256" key="2">
    <source>
        <dbReference type="ARBA" id="ARBA00007453"/>
    </source>
</evidence>